<feature type="domain" description="GAF" evidence="1">
    <location>
        <begin position="72"/>
        <end position="202"/>
    </location>
</feature>
<dbReference type="Pfam" id="PF01590">
    <property type="entry name" value="GAF"/>
    <property type="match status" value="1"/>
</dbReference>
<dbReference type="Pfam" id="PF02954">
    <property type="entry name" value="HTH_8"/>
    <property type="match status" value="1"/>
</dbReference>
<dbReference type="InterPro" id="IPR003018">
    <property type="entry name" value="GAF"/>
</dbReference>
<dbReference type="OrthoDB" id="9805953at2"/>
<evidence type="ECO:0000259" key="1">
    <source>
        <dbReference type="Pfam" id="PF01590"/>
    </source>
</evidence>
<organism evidence="3 4">
    <name type="scientific">Allosediminivita pacifica</name>
    <dbReference type="NCBI Taxonomy" id="1267769"/>
    <lineage>
        <taxon>Bacteria</taxon>
        <taxon>Pseudomonadati</taxon>
        <taxon>Pseudomonadota</taxon>
        <taxon>Alphaproteobacteria</taxon>
        <taxon>Rhodobacterales</taxon>
        <taxon>Paracoccaceae</taxon>
        <taxon>Allosediminivita</taxon>
    </lineage>
</organism>
<evidence type="ECO:0000259" key="2">
    <source>
        <dbReference type="Pfam" id="PF02954"/>
    </source>
</evidence>
<dbReference type="SUPFAM" id="SSF46689">
    <property type="entry name" value="Homeodomain-like"/>
    <property type="match status" value="1"/>
</dbReference>
<accession>A0A2T6AP56</accession>
<protein>
    <submittedName>
        <fullName evidence="3">GAF domain-containing protein</fullName>
    </submittedName>
</protein>
<dbReference type="Gene3D" id="1.10.10.60">
    <property type="entry name" value="Homeodomain-like"/>
    <property type="match status" value="1"/>
</dbReference>
<keyword evidence="4" id="KW-1185">Reference proteome</keyword>
<dbReference type="InterPro" id="IPR002197">
    <property type="entry name" value="HTH_Fis"/>
</dbReference>
<sequence length="322" mass="34760">MARGDSHIDRVIRSVTSGTAAAQSRLAASWQRSFQKHGLDPSRPLPSSRPDTLRLSERREELGRMLRLAGPRLDDLYAMLGHCGCGVLLTDAQGLVLDSRSGSGDASRFAAWGLHPGVDWSEAAQGTNGIGTCLAEMRPVTIHRDQHYLARNIGMSCIDAPVFGPEGQLVAALDVSSARADQTEGFNRLIEGMVIRVARQIESDLFRATHSAHRIVLAPGEDPADTALLAVDGDELVVGATREARRRFGLERDGSLRPRPLVDLTGSSQESGSGLDRAERAALVRALARADGNASEAARALGIGRATLYRRMKRLDIPHRQP</sequence>
<dbReference type="InterPro" id="IPR009057">
    <property type="entry name" value="Homeodomain-like_sf"/>
</dbReference>
<dbReference type="SUPFAM" id="SSF55781">
    <property type="entry name" value="GAF domain-like"/>
    <property type="match status" value="1"/>
</dbReference>
<dbReference type="GO" id="GO:0043565">
    <property type="term" value="F:sequence-specific DNA binding"/>
    <property type="evidence" value="ECO:0007669"/>
    <property type="project" value="InterPro"/>
</dbReference>
<feature type="domain" description="DNA binding HTH" evidence="2">
    <location>
        <begin position="276"/>
        <end position="315"/>
    </location>
</feature>
<dbReference type="RefSeq" id="WP_107977792.1">
    <property type="nucleotide sequence ID" value="NZ_BMEZ01000021.1"/>
</dbReference>
<evidence type="ECO:0000313" key="4">
    <source>
        <dbReference type="Proteomes" id="UP000244069"/>
    </source>
</evidence>
<dbReference type="EMBL" id="QBKN01000021">
    <property type="protein sequence ID" value="PTX45570.1"/>
    <property type="molecule type" value="Genomic_DNA"/>
</dbReference>
<gene>
    <name evidence="3" type="ORF">C8N44_12193</name>
</gene>
<dbReference type="AlphaFoldDB" id="A0A2T6AP56"/>
<comment type="caution">
    <text evidence="3">The sequence shown here is derived from an EMBL/GenBank/DDBJ whole genome shotgun (WGS) entry which is preliminary data.</text>
</comment>
<dbReference type="PRINTS" id="PR01590">
    <property type="entry name" value="HTHFIS"/>
</dbReference>
<name>A0A2T6AP56_9RHOB</name>
<dbReference type="Gene3D" id="3.30.450.40">
    <property type="match status" value="1"/>
</dbReference>
<reference evidence="3 4" key="1">
    <citation type="submission" date="2018-04" db="EMBL/GenBank/DDBJ databases">
        <title>Genomic Encyclopedia of Archaeal and Bacterial Type Strains, Phase II (KMG-II): from individual species to whole genera.</title>
        <authorList>
            <person name="Goeker M."/>
        </authorList>
    </citation>
    <scope>NUCLEOTIDE SEQUENCE [LARGE SCALE GENOMIC DNA]</scope>
    <source>
        <strain evidence="3 4">DSM 29329</strain>
    </source>
</reference>
<dbReference type="Proteomes" id="UP000244069">
    <property type="component" value="Unassembled WGS sequence"/>
</dbReference>
<proteinExistence type="predicted"/>
<evidence type="ECO:0000313" key="3">
    <source>
        <dbReference type="EMBL" id="PTX45570.1"/>
    </source>
</evidence>
<dbReference type="InterPro" id="IPR029016">
    <property type="entry name" value="GAF-like_dom_sf"/>
</dbReference>